<dbReference type="EMBL" id="CAJVPJ010000032">
    <property type="protein sequence ID" value="CAG8461645.1"/>
    <property type="molecule type" value="Genomic_DNA"/>
</dbReference>
<dbReference type="AlphaFoldDB" id="A0A9N8YZZ7"/>
<name>A0A9N8YZZ7_9GLOM</name>
<keyword evidence="2" id="KW-1185">Reference proteome</keyword>
<comment type="caution">
    <text evidence="1">The sequence shown here is derived from an EMBL/GenBank/DDBJ whole genome shotgun (WGS) entry which is preliminary data.</text>
</comment>
<proteinExistence type="predicted"/>
<gene>
    <name evidence="1" type="ORF">POCULU_LOCUS593</name>
</gene>
<dbReference type="Proteomes" id="UP000789572">
    <property type="component" value="Unassembled WGS sequence"/>
</dbReference>
<organism evidence="1 2">
    <name type="scientific">Paraglomus occultum</name>
    <dbReference type="NCBI Taxonomy" id="144539"/>
    <lineage>
        <taxon>Eukaryota</taxon>
        <taxon>Fungi</taxon>
        <taxon>Fungi incertae sedis</taxon>
        <taxon>Mucoromycota</taxon>
        <taxon>Glomeromycotina</taxon>
        <taxon>Glomeromycetes</taxon>
        <taxon>Paraglomerales</taxon>
        <taxon>Paraglomeraceae</taxon>
        <taxon>Paraglomus</taxon>
    </lineage>
</organism>
<protein>
    <submittedName>
        <fullName evidence="1">6726_t:CDS:1</fullName>
    </submittedName>
</protein>
<sequence length="79" mass="8869">MTFCEDLSSPDTYIGDENCSVFVSSENNDLKIHDRNNYEHDNNEAGGRYGWKSIGSIDFINIGGCDVLVLPSVLKRLLR</sequence>
<reference evidence="1" key="1">
    <citation type="submission" date="2021-06" db="EMBL/GenBank/DDBJ databases">
        <authorList>
            <person name="Kallberg Y."/>
            <person name="Tangrot J."/>
            <person name="Rosling A."/>
        </authorList>
    </citation>
    <scope>NUCLEOTIDE SEQUENCE</scope>
    <source>
        <strain evidence="1">IA702</strain>
    </source>
</reference>
<evidence type="ECO:0000313" key="2">
    <source>
        <dbReference type="Proteomes" id="UP000789572"/>
    </source>
</evidence>
<accession>A0A9N8YZZ7</accession>
<evidence type="ECO:0000313" key="1">
    <source>
        <dbReference type="EMBL" id="CAG8461645.1"/>
    </source>
</evidence>